<evidence type="ECO:0000259" key="2">
    <source>
        <dbReference type="Pfam" id="PF22980"/>
    </source>
</evidence>
<dbReference type="EMBL" id="KZ826376">
    <property type="protein sequence ID" value="PYI03805.1"/>
    <property type="molecule type" value="Genomic_DNA"/>
</dbReference>
<dbReference type="InterPro" id="IPR054505">
    <property type="entry name" value="Myb_DNA-bind_8"/>
</dbReference>
<feature type="domain" description="Myb-like DNA-binding" evidence="2">
    <location>
        <begin position="21"/>
        <end position="67"/>
    </location>
</feature>
<sequence length="196" mass="20663">MSTPTKATVAKSNSAVEIPQADAQFFLACLQNLGEDKQIDLTKVADALGYTNVASVGNRFRALRKRYAMNNLDAKAGSGVLKGVKQSDTMADSPKQPEGNDSEVNGADDINMKEESEPELPTPVKPKAKKAAPRKGAKTTSKPVPATDSPAKGRKRAAKSTTKPLSKSRVKEEEDADVSVEDNGNTSSSGMDIAAA</sequence>
<gene>
    <name evidence="3" type="ORF">BO78DRAFT_451220</name>
</gene>
<proteinExistence type="predicted"/>
<dbReference type="AlphaFoldDB" id="A0A319E6K8"/>
<evidence type="ECO:0000313" key="4">
    <source>
        <dbReference type="Proteomes" id="UP000248423"/>
    </source>
</evidence>
<dbReference type="VEuPathDB" id="FungiDB:BO78DRAFT_451220"/>
<feature type="compositionally biased region" description="Basic residues" evidence="1">
    <location>
        <begin position="126"/>
        <end position="137"/>
    </location>
</feature>
<reference evidence="3 4" key="1">
    <citation type="submission" date="2018-02" db="EMBL/GenBank/DDBJ databases">
        <title>The genomes of Aspergillus section Nigri reveals drivers in fungal speciation.</title>
        <authorList>
            <consortium name="DOE Joint Genome Institute"/>
            <person name="Vesth T.C."/>
            <person name="Nybo J."/>
            <person name="Theobald S."/>
            <person name="Brandl J."/>
            <person name="Frisvad J.C."/>
            <person name="Nielsen K.F."/>
            <person name="Lyhne E.K."/>
            <person name="Kogle M.E."/>
            <person name="Kuo A."/>
            <person name="Riley R."/>
            <person name="Clum A."/>
            <person name="Nolan M."/>
            <person name="Lipzen A."/>
            <person name="Salamov A."/>
            <person name="Henrissat B."/>
            <person name="Wiebenga A."/>
            <person name="De vries R.P."/>
            <person name="Grigoriev I.V."/>
            <person name="Mortensen U.H."/>
            <person name="Andersen M.R."/>
            <person name="Baker S.E."/>
        </authorList>
    </citation>
    <scope>NUCLEOTIDE SEQUENCE [LARGE SCALE GENOMIC DNA]</scope>
    <source>
        <strain evidence="3 4">CBS 121057</strain>
    </source>
</reference>
<evidence type="ECO:0000256" key="1">
    <source>
        <dbReference type="SAM" id="MobiDB-lite"/>
    </source>
</evidence>
<keyword evidence="4" id="KW-1185">Reference proteome</keyword>
<evidence type="ECO:0000313" key="3">
    <source>
        <dbReference type="EMBL" id="PYI03805.1"/>
    </source>
</evidence>
<accession>A0A319E6K8</accession>
<dbReference type="Proteomes" id="UP000248423">
    <property type="component" value="Unassembled WGS sequence"/>
</dbReference>
<dbReference type="OrthoDB" id="5421770at2759"/>
<dbReference type="Pfam" id="PF22980">
    <property type="entry name" value="Myb_DNA-bind_8"/>
    <property type="match status" value="1"/>
</dbReference>
<protein>
    <recommendedName>
        <fullName evidence="2">Myb-like DNA-binding domain-containing protein</fullName>
    </recommendedName>
</protein>
<name>A0A319E6K8_ASPSB</name>
<feature type="region of interest" description="Disordered" evidence="1">
    <location>
        <begin position="83"/>
        <end position="196"/>
    </location>
</feature>
<organism evidence="3 4">
    <name type="scientific">Aspergillus sclerotiicarbonarius (strain CBS 121057 / IBT 28362)</name>
    <dbReference type="NCBI Taxonomy" id="1448318"/>
    <lineage>
        <taxon>Eukaryota</taxon>
        <taxon>Fungi</taxon>
        <taxon>Dikarya</taxon>
        <taxon>Ascomycota</taxon>
        <taxon>Pezizomycotina</taxon>
        <taxon>Eurotiomycetes</taxon>
        <taxon>Eurotiomycetidae</taxon>
        <taxon>Eurotiales</taxon>
        <taxon>Aspergillaceae</taxon>
        <taxon>Aspergillus</taxon>
        <taxon>Aspergillus subgen. Circumdati</taxon>
    </lineage>
</organism>